<dbReference type="PANTHER" id="PTHR11552:SF147">
    <property type="entry name" value="CHOLINE DEHYDROGENASE, MITOCHONDRIAL"/>
    <property type="match status" value="1"/>
</dbReference>
<dbReference type="PANTHER" id="PTHR11552">
    <property type="entry name" value="GLUCOSE-METHANOL-CHOLINE GMC OXIDOREDUCTASE"/>
    <property type="match status" value="1"/>
</dbReference>
<keyword evidence="4 5" id="KW-0274">FAD</keyword>
<evidence type="ECO:0000259" key="8">
    <source>
        <dbReference type="PROSITE" id="PS00623"/>
    </source>
</evidence>
<dbReference type="PIRSF" id="PIRSF000137">
    <property type="entry name" value="Alcohol_oxidase"/>
    <property type="match status" value="1"/>
</dbReference>
<keyword evidence="3 6" id="KW-0285">Flavoprotein</keyword>
<comment type="cofactor">
    <cofactor evidence="1 5">
        <name>FAD</name>
        <dbReference type="ChEBI" id="CHEBI:57692"/>
    </cofactor>
</comment>
<accession>A0A1I2GY62</accession>
<comment type="similarity">
    <text evidence="2 6">Belongs to the GMC oxidoreductase family.</text>
</comment>
<evidence type="ECO:0000313" key="12">
    <source>
        <dbReference type="Proteomes" id="UP000199690"/>
    </source>
</evidence>
<dbReference type="EMBL" id="FNVB01000003">
    <property type="protein sequence ID" value="SEG38026.1"/>
    <property type="molecule type" value="Genomic_DNA"/>
</dbReference>
<dbReference type="Proteomes" id="UP000199690">
    <property type="component" value="Unassembled WGS sequence"/>
</dbReference>
<feature type="domain" description="Glucose-methanol-choline oxidoreductase N-terminal" evidence="8">
    <location>
        <begin position="87"/>
        <end position="110"/>
    </location>
</feature>
<organism evidence="10 13">
    <name type="scientific">Saccharopolyspora kobensis</name>
    <dbReference type="NCBI Taxonomy" id="146035"/>
    <lineage>
        <taxon>Bacteria</taxon>
        <taxon>Bacillati</taxon>
        <taxon>Actinomycetota</taxon>
        <taxon>Actinomycetes</taxon>
        <taxon>Pseudonocardiales</taxon>
        <taxon>Pseudonocardiaceae</taxon>
        <taxon>Saccharopolyspora</taxon>
    </lineage>
</organism>
<evidence type="ECO:0000256" key="6">
    <source>
        <dbReference type="RuleBase" id="RU003968"/>
    </source>
</evidence>
<name>A0A1H5ZRJ6_9PSEU</name>
<dbReference type="SMR" id="A0A1H5ZRJ6"/>
<feature type="binding site" evidence="5">
    <location>
        <position position="227"/>
    </location>
    <ligand>
        <name>FAD</name>
        <dbReference type="ChEBI" id="CHEBI:57692"/>
    </ligand>
</feature>
<evidence type="ECO:0000313" key="13">
    <source>
        <dbReference type="Proteomes" id="UP000236729"/>
    </source>
</evidence>
<dbReference type="InterPro" id="IPR000172">
    <property type="entry name" value="GMC_OxRdtase_N"/>
</dbReference>
<evidence type="ECO:0000313" key="10">
    <source>
        <dbReference type="EMBL" id="SEG38026.1"/>
    </source>
</evidence>
<evidence type="ECO:0000256" key="2">
    <source>
        <dbReference type="ARBA" id="ARBA00010790"/>
    </source>
</evidence>
<reference evidence="12 13" key="1">
    <citation type="submission" date="2016-10" db="EMBL/GenBank/DDBJ databases">
        <authorList>
            <person name="Varghese N."/>
            <person name="Submissions S."/>
        </authorList>
    </citation>
    <scope>NUCLEOTIDE SEQUENCE [LARGE SCALE GENOMIC DNA]</scope>
    <source>
        <strain evidence="13">ATCC 20501</strain>
        <strain evidence="11 12">CGMCC 4.3529</strain>
    </source>
</reference>
<evidence type="ECO:0000256" key="7">
    <source>
        <dbReference type="SAM" id="MobiDB-lite"/>
    </source>
</evidence>
<dbReference type="GO" id="GO:0016614">
    <property type="term" value="F:oxidoreductase activity, acting on CH-OH group of donors"/>
    <property type="evidence" value="ECO:0007669"/>
    <property type="project" value="InterPro"/>
</dbReference>
<dbReference type="PROSITE" id="PS00623">
    <property type="entry name" value="GMC_OXRED_1"/>
    <property type="match status" value="1"/>
</dbReference>
<dbReference type="Pfam" id="PF00732">
    <property type="entry name" value="GMC_oxred_N"/>
    <property type="match status" value="1"/>
</dbReference>
<evidence type="ECO:0000259" key="9">
    <source>
        <dbReference type="PROSITE" id="PS00624"/>
    </source>
</evidence>
<accession>A0A1H5ZRJ6</accession>
<feature type="domain" description="Glucose-methanol-choline oxidoreductase N-terminal" evidence="9">
    <location>
        <begin position="261"/>
        <end position="275"/>
    </location>
</feature>
<dbReference type="GO" id="GO:0050660">
    <property type="term" value="F:flavin adenine dinucleotide binding"/>
    <property type="evidence" value="ECO:0007669"/>
    <property type="project" value="InterPro"/>
</dbReference>
<feature type="region of interest" description="Disordered" evidence="7">
    <location>
        <begin position="137"/>
        <end position="163"/>
    </location>
</feature>
<protein>
    <submittedName>
        <fullName evidence="10">Choline dehydrogenase</fullName>
    </submittedName>
</protein>
<keyword evidence="12" id="KW-1185">Reference proteome</keyword>
<dbReference type="Pfam" id="PF05199">
    <property type="entry name" value="GMC_oxred_C"/>
    <property type="match status" value="1"/>
</dbReference>
<dbReference type="InterPro" id="IPR012132">
    <property type="entry name" value="GMC_OxRdtase"/>
</dbReference>
<dbReference type="RefSeq" id="WP_093358643.1">
    <property type="nucleotide sequence ID" value="NZ_FNVB01000003.1"/>
</dbReference>
<evidence type="ECO:0000256" key="1">
    <source>
        <dbReference type="ARBA" id="ARBA00001974"/>
    </source>
</evidence>
<dbReference type="EMBL" id="FOME01000022">
    <property type="protein sequence ID" value="SFF22070.1"/>
    <property type="molecule type" value="Genomic_DNA"/>
</dbReference>
<reference evidence="10" key="2">
    <citation type="submission" date="2016-10" db="EMBL/GenBank/DDBJ databases">
        <authorList>
            <person name="de Groot N.N."/>
        </authorList>
    </citation>
    <scope>NUCLEOTIDE SEQUENCE [LARGE SCALE GENOMIC DNA]</scope>
    <source>
        <strain evidence="10">ATCC 20501</strain>
    </source>
</reference>
<feature type="region of interest" description="Disordered" evidence="7">
    <location>
        <begin position="186"/>
        <end position="207"/>
    </location>
</feature>
<dbReference type="AlphaFoldDB" id="A0A1H5ZRJ6"/>
<sequence>MPKRWDLIVVGAGSAGAVLAARSAARGERVLLLEAGPDYRSAELPEVWRSRNPLRALLDPRAAGDLLQQGLRTRRTERQEWAPYVQGRGVGGSSSVNGHIAIRPPVEDFDDWVRMGCEGWSHAEVLPCFVKSEDDADFGDQSHHGRGGPIPVRRNPPESWGPADRALHDAALAAGFGWSPDVNAPGATGVSPYPTNARAGRRVSTNDGYLEPARSLPALTVRGHALVDRVLFSGNRAVGVRVLVDGRVVDEHADRVVLSAGAIHSPAILLRSGIGPARELTELGVEVRQDLPVGRGLQDHPLFFLGLPLSARASAGRSIDDRYTNMCVRYTSDAPDRLPHDMMLVACNQNVLSLASAEVASGAGALLVWVNRVFSRGSVTLASADPTAQPVLRHRMLSDPRDLARMRSGARLLLELGTSDHVQEVVDGSFAQVNEQFTVAAECDAALDDLLLRTAVDGQHATSTCRMGSPDSATTVVDSRCRVLGVEALHVVDASIFPTCPRANPNLVTIAAAELMADRLVR</sequence>
<dbReference type="InterPro" id="IPR007867">
    <property type="entry name" value="GMC_OxRtase_C"/>
</dbReference>
<proteinExistence type="inferred from homology"/>
<dbReference type="Gene3D" id="3.50.50.60">
    <property type="entry name" value="FAD/NAD(P)-binding domain"/>
    <property type="match status" value="1"/>
</dbReference>
<evidence type="ECO:0000256" key="5">
    <source>
        <dbReference type="PIRSR" id="PIRSR000137-2"/>
    </source>
</evidence>
<evidence type="ECO:0000256" key="4">
    <source>
        <dbReference type="ARBA" id="ARBA00022827"/>
    </source>
</evidence>
<dbReference type="PROSITE" id="PS00624">
    <property type="entry name" value="GMC_OXRED_2"/>
    <property type="match status" value="1"/>
</dbReference>
<dbReference type="SUPFAM" id="SSF51905">
    <property type="entry name" value="FAD/NAD(P)-binding domain"/>
    <property type="match status" value="1"/>
</dbReference>
<dbReference type="InterPro" id="IPR036188">
    <property type="entry name" value="FAD/NAD-bd_sf"/>
</dbReference>
<dbReference type="Gene3D" id="3.30.410.40">
    <property type="match status" value="1"/>
</dbReference>
<evidence type="ECO:0000256" key="3">
    <source>
        <dbReference type="ARBA" id="ARBA00022630"/>
    </source>
</evidence>
<gene>
    <name evidence="10" type="ORF">SAMN02982929_01916</name>
    <name evidence="11" type="ORF">SAMN05216506_12273</name>
</gene>
<evidence type="ECO:0000313" key="11">
    <source>
        <dbReference type="EMBL" id="SFF22070.1"/>
    </source>
</evidence>
<dbReference type="SUPFAM" id="SSF54373">
    <property type="entry name" value="FAD-linked reductases, C-terminal domain"/>
    <property type="match status" value="1"/>
</dbReference>
<dbReference type="Proteomes" id="UP000236729">
    <property type="component" value="Unassembled WGS sequence"/>
</dbReference>